<dbReference type="AlphaFoldDB" id="B3N168"/>
<dbReference type="PANTHER" id="PTHR19143:SF327">
    <property type="entry name" value="FI21813P1-RELATED"/>
    <property type="match status" value="1"/>
</dbReference>
<dbReference type="Pfam" id="PF00147">
    <property type="entry name" value="Fibrinogen_C"/>
    <property type="match status" value="1"/>
</dbReference>
<evidence type="ECO:0000259" key="1">
    <source>
        <dbReference type="SMART" id="SM00186"/>
    </source>
</evidence>
<dbReference type="GO" id="GO:0005615">
    <property type="term" value="C:extracellular space"/>
    <property type="evidence" value="ECO:0007669"/>
    <property type="project" value="TreeGrafter"/>
</dbReference>
<dbReference type="eggNOG" id="KOG2579">
    <property type="taxonomic scope" value="Eukaryota"/>
</dbReference>
<evidence type="ECO:0000313" key="3">
    <source>
        <dbReference type="Proteomes" id="UP000007801"/>
    </source>
</evidence>
<dbReference type="InterPro" id="IPR050373">
    <property type="entry name" value="Fibrinogen_C-term_domain"/>
</dbReference>
<protein>
    <recommendedName>
        <fullName evidence="1">Fibrinogen C-terminal domain-containing protein</fullName>
    </recommendedName>
</protein>
<dbReference type="Gene3D" id="3.90.215.10">
    <property type="entry name" value="Gamma Fibrinogen, chain A, domain 1"/>
    <property type="match status" value="1"/>
</dbReference>
<dbReference type="InterPro" id="IPR036056">
    <property type="entry name" value="Fibrinogen-like_C"/>
</dbReference>
<keyword evidence="3" id="KW-1185">Reference proteome</keyword>
<dbReference type="Proteomes" id="UP000007801">
    <property type="component" value="Unassembled WGS sequence"/>
</dbReference>
<dbReference type="OrthoDB" id="7959833at2759"/>
<evidence type="ECO:0000313" key="2">
    <source>
        <dbReference type="EMBL" id="EDV30103.2"/>
    </source>
</evidence>
<reference evidence="2 3" key="1">
    <citation type="journal article" date="2007" name="Nature">
        <title>Evolution of genes and genomes on the Drosophila phylogeny.</title>
        <authorList>
            <consortium name="Drosophila 12 Genomes Consortium"/>
            <person name="Clark A.G."/>
            <person name="Eisen M.B."/>
            <person name="Smith D.R."/>
            <person name="Bergman C.M."/>
            <person name="Oliver B."/>
            <person name="Markow T.A."/>
            <person name="Kaufman T.C."/>
            <person name="Kellis M."/>
            <person name="Gelbart W."/>
            <person name="Iyer V.N."/>
            <person name="Pollard D.A."/>
            <person name="Sackton T.B."/>
            <person name="Larracuente A.M."/>
            <person name="Singh N.D."/>
            <person name="Abad J.P."/>
            <person name="Abt D.N."/>
            <person name="Adryan B."/>
            <person name="Aguade M."/>
            <person name="Akashi H."/>
            <person name="Anderson W.W."/>
            <person name="Aquadro C.F."/>
            <person name="Ardell D.H."/>
            <person name="Arguello R."/>
            <person name="Artieri C.G."/>
            <person name="Barbash D.A."/>
            <person name="Barker D."/>
            <person name="Barsanti P."/>
            <person name="Batterham P."/>
            <person name="Batzoglou S."/>
            <person name="Begun D."/>
            <person name="Bhutkar A."/>
            <person name="Blanco E."/>
            <person name="Bosak S.A."/>
            <person name="Bradley R.K."/>
            <person name="Brand A.D."/>
            <person name="Brent M.R."/>
            <person name="Brooks A.N."/>
            <person name="Brown R.H."/>
            <person name="Butlin R.K."/>
            <person name="Caggese C."/>
            <person name="Calvi B.R."/>
            <person name="Bernardo de Carvalho A."/>
            <person name="Caspi A."/>
            <person name="Castrezana S."/>
            <person name="Celniker S.E."/>
            <person name="Chang J.L."/>
            <person name="Chapple C."/>
            <person name="Chatterji S."/>
            <person name="Chinwalla A."/>
            <person name="Civetta A."/>
            <person name="Clifton S.W."/>
            <person name="Comeron J.M."/>
            <person name="Costello J.C."/>
            <person name="Coyne J.A."/>
            <person name="Daub J."/>
            <person name="David R.G."/>
            <person name="Delcher A.L."/>
            <person name="Delehaunty K."/>
            <person name="Do C.B."/>
            <person name="Ebling H."/>
            <person name="Edwards K."/>
            <person name="Eickbush T."/>
            <person name="Evans J.D."/>
            <person name="Filipski A."/>
            <person name="Findeiss S."/>
            <person name="Freyhult E."/>
            <person name="Fulton L."/>
            <person name="Fulton R."/>
            <person name="Garcia A.C."/>
            <person name="Gardiner A."/>
            <person name="Garfield D.A."/>
            <person name="Garvin B.E."/>
            <person name="Gibson G."/>
            <person name="Gilbert D."/>
            <person name="Gnerre S."/>
            <person name="Godfrey J."/>
            <person name="Good R."/>
            <person name="Gotea V."/>
            <person name="Gravely B."/>
            <person name="Greenberg A.J."/>
            <person name="Griffiths-Jones S."/>
            <person name="Gross S."/>
            <person name="Guigo R."/>
            <person name="Gustafson E.A."/>
            <person name="Haerty W."/>
            <person name="Hahn M.W."/>
            <person name="Halligan D.L."/>
            <person name="Halpern A.L."/>
            <person name="Halter G.M."/>
            <person name="Han M.V."/>
            <person name="Heger A."/>
            <person name="Hillier L."/>
            <person name="Hinrichs A.S."/>
            <person name="Holmes I."/>
            <person name="Hoskins R.A."/>
            <person name="Hubisz M.J."/>
            <person name="Hultmark D."/>
            <person name="Huntley M.A."/>
            <person name="Jaffe D.B."/>
            <person name="Jagadeeshan S."/>
            <person name="Jeck W.R."/>
            <person name="Johnson J."/>
            <person name="Jones C.D."/>
            <person name="Jordan W.C."/>
            <person name="Karpen G.H."/>
            <person name="Kataoka E."/>
            <person name="Keightley P.D."/>
            <person name="Kheradpour P."/>
            <person name="Kirkness E.F."/>
            <person name="Koerich L.B."/>
            <person name="Kristiansen K."/>
            <person name="Kudrna D."/>
            <person name="Kulathinal R.J."/>
            <person name="Kumar S."/>
            <person name="Kwok R."/>
            <person name="Lander E."/>
            <person name="Langley C.H."/>
            <person name="Lapoint R."/>
            <person name="Lazzaro B.P."/>
            <person name="Lee S.J."/>
            <person name="Levesque L."/>
            <person name="Li R."/>
            <person name="Lin C.F."/>
            <person name="Lin M.F."/>
            <person name="Lindblad-Toh K."/>
            <person name="Llopart A."/>
            <person name="Long M."/>
            <person name="Low L."/>
            <person name="Lozovsky E."/>
            <person name="Lu J."/>
            <person name="Luo M."/>
            <person name="Machado C.A."/>
            <person name="Makalowski W."/>
            <person name="Marzo M."/>
            <person name="Matsuda M."/>
            <person name="Matzkin L."/>
            <person name="McAllister B."/>
            <person name="McBride C.S."/>
            <person name="McKernan B."/>
            <person name="McKernan K."/>
            <person name="Mendez-Lago M."/>
            <person name="Minx P."/>
            <person name="Mollenhauer M.U."/>
            <person name="Montooth K."/>
            <person name="Mount S.M."/>
            <person name="Mu X."/>
            <person name="Myers E."/>
            <person name="Negre B."/>
            <person name="Newfeld S."/>
            <person name="Nielsen R."/>
            <person name="Noor M.A."/>
            <person name="O'Grady P."/>
            <person name="Pachter L."/>
            <person name="Papaceit M."/>
            <person name="Parisi M.J."/>
            <person name="Parisi M."/>
            <person name="Parts L."/>
            <person name="Pedersen J.S."/>
            <person name="Pesole G."/>
            <person name="Phillippy A.M."/>
            <person name="Ponting C.P."/>
            <person name="Pop M."/>
            <person name="Porcelli D."/>
            <person name="Powell J.R."/>
            <person name="Prohaska S."/>
            <person name="Pruitt K."/>
            <person name="Puig M."/>
            <person name="Quesneville H."/>
            <person name="Ram K.R."/>
            <person name="Rand D."/>
            <person name="Rasmussen M.D."/>
            <person name="Reed L.K."/>
            <person name="Reenan R."/>
            <person name="Reily A."/>
            <person name="Remington K.A."/>
            <person name="Rieger T.T."/>
            <person name="Ritchie M.G."/>
            <person name="Robin C."/>
            <person name="Rogers Y.H."/>
            <person name="Rohde C."/>
            <person name="Rozas J."/>
            <person name="Rubenfield M.J."/>
            <person name="Ruiz A."/>
            <person name="Russo S."/>
            <person name="Salzberg S.L."/>
            <person name="Sanchez-Gracia A."/>
            <person name="Saranga D.J."/>
            <person name="Sato H."/>
            <person name="Schaeffer S.W."/>
            <person name="Schatz M.C."/>
            <person name="Schlenke T."/>
            <person name="Schwartz R."/>
            <person name="Segarra C."/>
            <person name="Singh R.S."/>
            <person name="Sirot L."/>
            <person name="Sirota M."/>
            <person name="Sisneros N.B."/>
            <person name="Smith C.D."/>
            <person name="Smith T.F."/>
            <person name="Spieth J."/>
            <person name="Stage D.E."/>
            <person name="Stark A."/>
            <person name="Stephan W."/>
            <person name="Strausberg R.L."/>
            <person name="Strempel S."/>
            <person name="Sturgill D."/>
            <person name="Sutton G."/>
            <person name="Sutton G.G."/>
            <person name="Tao W."/>
            <person name="Teichmann S."/>
            <person name="Tobari Y.N."/>
            <person name="Tomimura Y."/>
            <person name="Tsolas J.M."/>
            <person name="Valente V.L."/>
            <person name="Venter E."/>
            <person name="Venter J.C."/>
            <person name="Vicario S."/>
            <person name="Vieira F.G."/>
            <person name="Vilella A.J."/>
            <person name="Villasante A."/>
            <person name="Walenz B."/>
            <person name="Wang J."/>
            <person name="Wasserman M."/>
            <person name="Watts T."/>
            <person name="Wilson D."/>
            <person name="Wilson R.K."/>
            <person name="Wing R.A."/>
            <person name="Wolfner M.F."/>
            <person name="Wong A."/>
            <person name="Wong G.K."/>
            <person name="Wu C.I."/>
            <person name="Wu G."/>
            <person name="Yamamoto D."/>
            <person name="Yang H.P."/>
            <person name="Yang S.P."/>
            <person name="Yorke J.A."/>
            <person name="Yoshida K."/>
            <person name="Zdobnov E."/>
            <person name="Zhang P."/>
            <person name="Zhang Y."/>
            <person name="Zimin A.V."/>
            <person name="Baldwin J."/>
            <person name="Abdouelleil A."/>
            <person name="Abdulkadir J."/>
            <person name="Abebe A."/>
            <person name="Abera B."/>
            <person name="Abreu J."/>
            <person name="Acer S.C."/>
            <person name="Aftuck L."/>
            <person name="Alexander A."/>
            <person name="An P."/>
            <person name="Anderson E."/>
            <person name="Anderson S."/>
            <person name="Arachi H."/>
            <person name="Azer M."/>
            <person name="Bachantsang P."/>
            <person name="Barry A."/>
            <person name="Bayul T."/>
            <person name="Berlin A."/>
            <person name="Bessette D."/>
            <person name="Bloom T."/>
            <person name="Blye J."/>
            <person name="Boguslavskiy L."/>
            <person name="Bonnet C."/>
            <person name="Boukhgalter B."/>
            <person name="Bourzgui I."/>
            <person name="Brown A."/>
            <person name="Cahill P."/>
            <person name="Channer S."/>
            <person name="Cheshatsang Y."/>
            <person name="Chuda L."/>
            <person name="Citroen M."/>
            <person name="Collymore A."/>
            <person name="Cooke P."/>
            <person name="Costello M."/>
            <person name="D'Aco K."/>
            <person name="Daza R."/>
            <person name="De Haan G."/>
            <person name="DeGray S."/>
            <person name="DeMaso C."/>
            <person name="Dhargay N."/>
            <person name="Dooley K."/>
            <person name="Dooley E."/>
            <person name="Doricent M."/>
            <person name="Dorje P."/>
            <person name="Dorjee K."/>
            <person name="Dupes A."/>
            <person name="Elong R."/>
            <person name="Falk J."/>
            <person name="Farina A."/>
            <person name="Faro S."/>
            <person name="Ferguson D."/>
            <person name="Fisher S."/>
            <person name="Foley C.D."/>
            <person name="Franke A."/>
            <person name="Friedrich D."/>
            <person name="Gadbois L."/>
            <person name="Gearin G."/>
            <person name="Gearin C.R."/>
            <person name="Giannoukos G."/>
            <person name="Goode T."/>
            <person name="Graham J."/>
            <person name="Grandbois E."/>
            <person name="Grewal S."/>
            <person name="Gyaltsen K."/>
            <person name="Hafez N."/>
            <person name="Hagos B."/>
            <person name="Hall J."/>
            <person name="Henson C."/>
            <person name="Hollinger A."/>
            <person name="Honan T."/>
            <person name="Huard M.D."/>
            <person name="Hughes L."/>
            <person name="Hurhula B."/>
            <person name="Husby M.E."/>
            <person name="Kamat A."/>
            <person name="Kanga B."/>
            <person name="Kashin S."/>
            <person name="Khazanovich D."/>
            <person name="Kisner P."/>
            <person name="Lance K."/>
            <person name="Lara M."/>
            <person name="Lee W."/>
            <person name="Lennon N."/>
            <person name="Letendre F."/>
            <person name="LeVine R."/>
            <person name="Lipovsky A."/>
            <person name="Liu X."/>
            <person name="Liu J."/>
            <person name="Liu S."/>
            <person name="Lokyitsang T."/>
            <person name="Lokyitsang Y."/>
            <person name="Lubonja R."/>
            <person name="Lui A."/>
            <person name="MacDonald P."/>
            <person name="Magnisalis V."/>
            <person name="Maru K."/>
            <person name="Matthews C."/>
            <person name="McCusker W."/>
            <person name="McDonough S."/>
            <person name="Mehta T."/>
            <person name="Meldrim J."/>
            <person name="Meneus L."/>
            <person name="Mihai O."/>
            <person name="Mihalev A."/>
            <person name="Mihova T."/>
            <person name="Mittelman R."/>
            <person name="Mlenga V."/>
            <person name="Montmayeur A."/>
            <person name="Mulrain L."/>
            <person name="Navidi A."/>
            <person name="Naylor J."/>
            <person name="Negash T."/>
            <person name="Nguyen T."/>
            <person name="Nguyen N."/>
            <person name="Nicol R."/>
            <person name="Norbu C."/>
            <person name="Norbu N."/>
            <person name="Novod N."/>
            <person name="O'Neill B."/>
            <person name="Osman S."/>
            <person name="Markiewicz E."/>
            <person name="Oyono O.L."/>
            <person name="Patti C."/>
            <person name="Phunkhang P."/>
            <person name="Pierre F."/>
            <person name="Priest M."/>
            <person name="Raghuraman S."/>
            <person name="Rege F."/>
            <person name="Reyes R."/>
            <person name="Rise C."/>
            <person name="Rogov P."/>
            <person name="Ross K."/>
            <person name="Ryan E."/>
            <person name="Settipalli S."/>
            <person name="Shea T."/>
            <person name="Sherpa N."/>
            <person name="Shi L."/>
            <person name="Shih D."/>
            <person name="Sparrow T."/>
            <person name="Spaulding J."/>
            <person name="Stalker J."/>
            <person name="Stange-Thomann N."/>
            <person name="Stavropoulos S."/>
            <person name="Stone C."/>
            <person name="Strader C."/>
            <person name="Tesfaye S."/>
            <person name="Thomson T."/>
            <person name="Thoulutsang Y."/>
            <person name="Thoulutsang D."/>
            <person name="Topham K."/>
            <person name="Topping I."/>
            <person name="Tsamla T."/>
            <person name="Vassiliev H."/>
            <person name="Vo A."/>
            <person name="Wangchuk T."/>
            <person name="Wangdi T."/>
            <person name="Weiand M."/>
            <person name="Wilkinson J."/>
            <person name="Wilson A."/>
            <person name="Yadav S."/>
            <person name="Young G."/>
            <person name="Yu Q."/>
            <person name="Zembek L."/>
            <person name="Zhong D."/>
            <person name="Zimmer A."/>
            <person name="Zwirko Z."/>
            <person name="Jaffe D.B."/>
            <person name="Alvarez P."/>
            <person name="Brockman W."/>
            <person name="Butler J."/>
            <person name="Chin C."/>
            <person name="Gnerre S."/>
            <person name="Grabherr M."/>
            <person name="Kleber M."/>
            <person name="Mauceli E."/>
            <person name="MacCallum I."/>
        </authorList>
    </citation>
    <scope>NUCLEOTIDE SEQUENCE [LARGE SCALE GENOMIC DNA]</scope>
    <source>
        <strain evidence="3">Tucson 14024-0371.13</strain>
    </source>
</reference>
<dbReference type="PANTHER" id="PTHR19143">
    <property type="entry name" value="FIBRINOGEN/TENASCIN/ANGIOPOEITIN"/>
    <property type="match status" value="1"/>
</dbReference>
<dbReference type="EMBL" id="CH902650">
    <property type="protein sequence ID" value="EDV30103.2"/>
    <property type="molecule type" value="Genomic_DNA"/>
</dbReference>
<name>B3N168_DROAN</name>
<accession>B3N168</accession>
<sequence length="176" mass="20151">MSVQEIQIGDSDPFKVVCGYDLDPGPAEISVYSNLFITNEFNRTYEEHVAGFGEVGWSNAKFFIGLQQLHLLTNSAPHEVIIDSLSMKERCDHFVVGNRTEGYMVKSTGNCFGDPCLALKKGVRFSTFDRDEDGLPDHNLAQEMGFGWWHNSRRPDPFMRYKHLAIWIRRKETEAE</sequence>
<proteinExistence type="predicted"/>
<dbReference type="STRING" id="7217.B3N168"/>
<dbReference type="InterPro" id="IPR002181">
    <property type="entry name" value="Fibrinogen_a/b/g_C_dom"/>
</dbReference>
<organism evidence="2 3">
    <name type="scientific">Drosophila ananassae</name>
    <name type="common">Fruit fly</name>
    <dbReference type="NCBI Taxonomy" id="7217"/>
    <lineage>
        <taxon>Eukaryota</taxon>
        <taxon>Metazoa</taxon>
        <taxon>Ecdysozoa</taxon>
        <taxon>Arthropoda</taxon>
        <taxon>Hexapoda</taxon>
        <taxon>Insecta</taxon>
        <taxon>Pterygota</taxon>
        <taxon>Neoptera</taxon>
        <taxon>Endopterygota</taxon>
        <taxon>Diptera</taxon>
        <taxon>Brachycera</taxon>
        <taxon>Muscomorpha</taxon>
        <taxon>Ephydroidea</taxon>
        <taxon>Drosophilidae</taxon>
        <taxon>Drosophila</taxon>
        <taxon>Sophophora</taxon>
    </lineage>
</organism>
<gene>
    <name evidence="2" type="primary">Dana\GF15936</name>
    <name evidence="2" type="synonym">dana_GLEANR_17027</name>
    <name evidence="2" type="ORF">GF15936</name>
</gene>
<dbReference type="SUPFAM" id="SSF56496">
    <property type="entry name" value="Fibrinogen C-terminal domain-like"/>
    <property type="match status" value="1"/>
</dbReference>
<dbReference type="HOGENOM" id="CLU_1442480_0_0_1"/>
<dbReference type="SMART" id="SM00186">
    <property type="entry name" value="FBG"/>
    <property type="match status" value="1"/>
</dbReference>
<dbReference type="InterPro" id="IPR014716">
    <property type="entry name" value="Fibrinogen_a/b/g_C_1"/>
</dbReference>
<feature type="domain" description="Fibrinogen C-terminal" evidence="1">
    <location>
        <begin position="17"/>
        <end position="171"/>
    </location>
</feature>
<dbReference type="InParanoid" id="B3N168"/>